<dbReference type="eggNOG" id="KOG1897">
    <property type="taxonomic scope" value="Eukaryota"/>
</dbReference>
<evidence type="ECO:0000259" key="5">
    <source>
        <dbReference type="Pfam" id="PF10433"/>
    </source>
</evidence>
<dbReference type="OMA" id="HQDFLMR"/>
<organism evidence="7 8">
    <name type="scientific">Emiliania huxleyi (strain CCMP1516)</name>
    <dbReference type="NCBI Taxonomy" id="280463"/>
    <lineage>
        <taxon>Eukaryota</taxon>
        <taxon>Haptista</taxon>
        <taxon>Haptophyta</taxon>
        <taxon>Prymnesiophyceae</taxon>
        <taxon>Isochrysidales</taxon>
        <taxon>Noelaerhabdaceae</taxon>
        <taxon>Emiliania</taxon>
    </lineage>
</organism>
<evidence type="ECO:0008006" key="9">
    <source>
        <dbReference type="Google" id="ProtNLM"/>
    </source>
</evidence>
<proteinExistence type="inferred from homology"/>
<dbReference type="Gene3D" id="2.130.10.10">
    <property type="entry name" value="YVTN repeat-like/Quinoprotein amine dehydrogenase"/>
    <property type="match status" value="3"/>
</dbReference>
<accession>A0A0D3KF92</accession>
<dbReference type="FunFam" id="1.10.150.910:FF:000003">
    <property type="entry name" value="DNA damage-binding protein 1a"/>
    <property type="match status" value="1"/>
</dbReference>
<dbReference type="AlphaFoldDB" id="A0A0D3KF92"/>
<evidence type="ECO:0000256" key="1">
    <source>
        <dbReference type="ARBA" id="ARBA00004123"/>
    </source>
</evidence>
<reference evidence="7" key="2">
    <citation type="submission" date="2024-10" db="UniProtKB">
        <authorList>
            <consortium name="EnsemblProtists"/>
        </authorList>
    </citation>
    <scope>IDENTIFICATION</scope>
</reference>
<dbReference type="EnsemblProtists" id="EOD34427">
    <property type="protein sequence ID" value="EOD34427"/>
    <property type="gene ID" value="EMIHUDRAFT_429357"/>
</dbReference>
<dbReference type="Gene3D" id="1.10.150.910">
    <property type="match status" value="1"/>
</dbReference>
<dbReference type="InterPro" id="IPR058543">
    <property type="entry name" value="Beta-prop_RSE1/DDB1/CPSF1_2nd"/>
</dbReference>
<comment type="subcellular location">
    <subcellularLocation>
        <location evidence="1">Nucleus</location>
    </subcellularLocation>
</comment>
<evidence type="ECO:0000256" key="2">
    <source>
        <dbReference type="ARBA" id="ARBA00007453"/>
    </source>
</evidence>
<evidence type="ECO:0000313" key="7">
    <source>
        <dbReference type="EnsemblProtists" id="EOD34427"/>
    </source>
</evidence>
<protein>
    <recommendedName>
        <fullName evidence="9">DNA damage-binding protein 1</fullName>
    </recommendedName>
</protein>
<evidence type="ECO:0000259" key="6">
    <source>
        <dbReference type="Pfam" id="PF23726"/>
    </source>
</evidence>
<evidence type="ECO:0000259" key="4">
    <source>
        <dbReference type="Pfam" id="PF03178"/>
    </source>
</evidence>
<dbReference type="HOGENOM" id="CLU_002893_0_1_1"/>
<comment type="similarity">
    <text evidence="2">Belongs to the DDB1 family.</text>
</comment>
<dbReference type="Pfam" id="PF03178">
    <property type="entry name" value="CPSF_A"/>
    <property type="match status" value="1"/>
</dbReference>
<dbReference type="InterPro" id="IPR004871">
    <property type="entry name" value="RSE1/DDB1/CPSF1_C"/>
</dbReference>
<dbReference type="Pfam" id="PF10433">
    <property type="entry name" value="Beta-prop_RSE1_1st"/>
    <property type="match status" value="2"/>
</dbReference>
<evidence type="ECO:0000313" key="8">
    <source>
        <dbReference type="Proteomes" id="UP000013827"/>
    </source>
</evidence>
<dbReference type="GO" id="GO:0003676">
    <property type="term" value="F:nucleic acid binding"/>
    <property type="evidence" value="ECO:0007669"/>
    <property type="project" value="InterPro"/>
</dbReference>
<sequence>MSWNYTVTAHRPSAVSHAVTAAFTGPDDLNLIVAKSTRLEVHAVDGSGEGLRPLLDVPLYGRVATLEVWRPHGAGHPDLIFLSTERYRFALLAYDAESGEASAAPPSAGASSAAAAIVTKAAGDVSDKTGRPCDCGQIAALDPQHRLLGLHMYDGLFKIIPALAGGAPRPDAFAAAGALQQPSRTPRAELYLLDLCFLAGTPRPTLATLHEDSKHQRYLKTHEVSVRDKALSDGPWPQVDCSVYVYIAPPRPPPQRPAPRSEDLRTCLAAGCRRGVSASGAPTLFRAHGRVDPDGTRWLLSDAAGTLHAGTLYVLAIGLTDRAEVTSLTLERLGQTVAASAICYLDNGVVYLGSSCADAVLLSLSTEAHEDGSYFSELARWENLGPIVDFAVLDPEGQGQGQVVTCSGTRRDGTGAREASIGSIRVVRSGVAFDERASLPLPGVKAMWSLHASGCGGGGGGSGGGVAPARLVLSFVSETRLLARGTGDHLAEVEEGGGFDTESATVFAASLAGGAAIVQATSRCLLLLDAASLAQLGVWSPPDGAAITLAAAHGTTLLLATAGRTAALLRVLHRALAGIRRRPLRPVLPRSKSGACGGEPLLAAVGSWTSFSLSLLSLPSLAPCGTTPLGDKGAPHEYLLCGLGDGKLLYFPLPTAEDAAPVLGAPKAAPASPRRRQSHSFPLVFCCSERPALVHASAGQLLFSSVNLPAAHALAPFSCYALPGCLAAADEEPRLLGSVSTYRLGEQPRRIAPLPTRRALALLTSTGERAVPGGEETERYKLRVFDDSSFAELASAHLLPDEAGLSILVSGLGEEEAAEGGYIVVGTAHILPDEPEPTSGRILEGSLELRHEAAVRGAVYSLAELSSGLLLAGVNNKLQLFEWEAGAPRLALRAEHCGHILVLYVQARADFILVGDLMKSITLLQWSAGELTELARDVNANWMTAVAFLDDDTFLGAENALNLFAARKRADAPTEEERGRLEVVCEFHLGEFVNRFRRGSLTMQMREAGAEPLPTMLYGSVNGVVGVVASLPQELYVRLAKVQTALSRVVKGVGGLSHASWRSFVNDRKTADAHGFIDGDLIEAFLDLPPRKKEEVVAGLDMTAEQLSRVIEQLARLH</sequence>
<feature type="domain" description="RSE1/DDB1/CPSF1 first beta-propeller" evidence="5">
    <location>
        <begin position="14"/>
        <end position="227"/>
    </location>
</feature>
<dbReference type="RefSeq" id="XP_005786856.1">
    <property type="nucleotide sequence ID" value="XM_005786799.1"/>
</dbReference>
<dbReference type="GO" id="GO:0005634">
    <property type="term" value="C:nucleus"/>
    <property type="evidence" value="ECO:0007669"/>
    <property type="project" value="UniProtKB-SubCell"/>
</dbReference>
<dbReference type="InterPro" id="IPR018846">
    <property type="entry name" value="Beta-prop_RSE1/DDB1/CPSF1_1st"/>
</dbReference>
<name>A0A0D3KF92_EMIH1</name>
<dbReference type="KEGG" id="ehx:EMIHUDRAFT_429357"/>
<dbReference type="Proteomes" id="UP000013827">
    <property type="component" value="Unassembled WGS sequence"/>
</dbReference>
<feature type="domain" description="RSE1/DDB1/CPSF1 second beta-propeller" evidence="6">
    <location>
        <begin position="435"/>
        <end position="730"/>
    </location>
</feature>
<dbReference type="Pfam" id="PF23726">
    <property type="entry name" value="Beta-prop_RSE1_2nd"/>
    <property type="match status" value="1"/>
</dbReference>
<dbReference type="InterPro" id="IPR015943">
    <property type="entry name" value="WD40/YVTN_repeat-like_dom_sf"/>
</dbReference>
<dbReference type="InterPro" id="IPR050358">
    <property type="entry name" value="RSE1/DDB1/CFT1"/>
</dbReference>
<dbReference type="PANTHER" id="PTHR10644">
    <property type="entry name" value="DNA REPAIR/RNA PROCESSING CPSF FAMILY"/>
    <property type="match status" value="1"/>
</dbReference>
<dbReference type="GeneID" id="17279697"/>
<reference evidence="8" key="1">
    <citation type="journal article" date="2013" name="Nature">
        <title>Pan genome of the phytoplankton Emiliania underpins its global distribution.</title>
        <authorList>
            <person name="Read B.A."/>
            <person name="Kegel J."/>
            <person name="Klute M.J."/>
            <person name="Kuo A."/>
            <person name="Lefebvre S.C."/>
            <person name="Maumus F."/>
            <person name="Mayer C."/>
            <person name="Miller J."/>
            <person name="Monier A."/>
            <person name="Salamov A."/>
            <person name="Young J."/>
            <person name="Aguilar M."/>
            <person name="Claverie J.M."/>
            <person name="Frickenhaus S."/>
            <person name="Gonzalez K."/>
            <person name="Herman E.K."/>
            <person name="Lin Y.C."/>
            <person name="Napier J."/>
            <person name="Ogata H."/>
            <person name="Sarno A.F."/>
            <person name="Shmutz J."/>
            <person name="Schroeder D."/>
            <person name="de Vargas C."/>
            <person name="Verret F."/>
            <person name="von Dassow P."/>
            <person name="Valentin K."/>
            <person name="Van de Peer Y."/>
            <person name="Wheeler G."/>
            <person name="Dacks J.B."/>
            <person name="Delwiche C.F."/>
            <person name="Dyhrman S.T."/>
            <person name="Glockner G."/>
            <person name="John U."/>
            <person name="Richards T."/>
            <person name="Worden A.Z."/>
            <person name="Zhang X."/>
            <person name="Grigoriev I.V."/>
            <person name="Allen A.E."/>
            <person name="Bidle K."/>
            <person name="Borodovsky M."/>
            <person name="Bowler C."/>
            <person name="Brownlee C."/>
            <person name="Cock J.M."/>
            <person name="Elias M."/>
            <person name="Gladyshev V.N."/>
            <person name="Groth M."/>
            <person name="Guda C."/>
            <person name="Hadaegh A."/>
            <person name="Iglesias-Rodriguez M.D."/>
            <person name="Jenkins J."/>
            <person name="Jones B.M."/>
            <person name="Lawson T."/>
            <person name="Leese F."/>
            <person name="Lindquist E."/>
            <person name="Lobanov A."/>
            <person name="Lomsadze A."/>
            <person name="Malik S.B."/>
            <person name="Marsh M.E."/>
            <person name="Mackinder L."/>
            <person name="Mock T."/>
            <person name="Mueller-Roeber B."/>
            <person name="Pagarete A."/>
            <person name="Parker M."/>
            <person name="Probert I."/>
            <person name="Quesneville H."/>
            <person name="Raines C."/>
            <person name="Rensing S.A."/>
            <person name="Riano-Pachon D.M."/>
            <person name="Richier S."/>
            <person name="Rokitta S."/>
            <person name="Shiraiwa Y."/>
            <person name="Soanes D.M."/>
            <person name="van der Giezen M."/>
            <person name="Wahlund T.M."/>
            <person name="Williams B."/>
            <person name="Wilson W."/>
            <person name="Wolfe G."/>
            <person name="Wurch L.L."/>
        </authorList>
    </citation>
    <scope>NUCLEOTIDE SEQUENCE</scope>
</reference>
<feature type="domain" description="RSE1/DDB1/CPSF1 C-terminal" evidence="4">
    <location>
        <begin position="780"/>
        <end position="1087"/>
    </location>
</feature>
<evidence type="ECO:0000256" key="3">
    <source>
        <dbReference type="ARBA" id="ARBA00023242"/>
    </source>
</evidence>
<keyword evidence="3" id="KW-0539">Nucleus</keyword>
<dbReference type="PaxDb" id="2903-EOD34427"/>
<dbReference type="STRING" id="2903.R1DHE0"/>
<feature type="domain" description="RSE1/DDB1/CPSF1 first beta-propeller" evidence="5">
    <location>
        <begin position="273"/>
        <end position="368"/>
    </location>
</feature>
<keyword evidence="8" id="KW-1185">Reference proteome</keyword>